<dbReference type="InterPro" id="IPR040366">
    <property type="entry name" value="Nab2/ZC3H14"/>
</dbReference>
<dbReference type="Gene3D" id="1.20.1390.10">
    <property type="entry name" value="PWI domain"/>
    <property type="match status" value="1"/>
</dbReference>
<feature type="compositionally biased region" description="Polar residues" evidence="12">
    <location>
        <begin position="202"/>
        <end position="212"/>
    </location>
</feature>
<dbReference type="Gene3D" id="4.10.1000.40">
    <property type="match status" value="1"/>
</dbReference>
<protein>
    <recommendedName>
        <fullName evidence="3 11">Zinc finger CCCH domain-containing protein 14</fullName>
    </recommendedName>
</protein>
<evidence type="ECO:0000256" key="1">
    <source>
        <dbReference type="ARBA" id="ARBA00004324"/>
    </source>
</evidence>
<evidence type="ECO:0000256" key="6">
    <source>
        <dbReference type="ARBA" id="ARBA00022771"/>
    </source>
</evidence>
<dbReference type="Gene3D" id="4.10.1000.30">
    <property type="match status" value="1"/>
</dbReference>
<dbReference type="EMBL" id="JAUPFM010000003">
    <property type="protein sequence ID" value="KAK2856277.1"/>
    <property type="molecule type" value="Genomic_DNA"/>
</dbReference>
<evidence type="ECO:0000256" key="10">
    <source>
        <dbReference type="PROSITE-ProRule" id="PRU00723"/>
    </source>
</evidence>
<comment type="function">
    <text evidence="11">RNA-binding protein involved in the biogenesis of circular RNAs (circRNAs), which are produced by back-splicing circularization of pre-mRNAs. Acts by binding to both exon-intron boundary and 3'-UTR of pre-mRNAs to promote circRNA biogenesis through dimerization and the association with the spliceosome.</text>
</comment>
<dbReference type="GO" id="GO:0008270">
    <property type="term" value="F:zinc ion binding"/>
    <property type="evidence" value="ECO:0007669"/>
    <property type="project" value="UniProtKB-KW"/>
</dbReference>
<proteinExistence type="inferred from homology"/>
<evidence type="ECO:0000256" key="5">
    <source>
        <dbReference type="ARBA" id="ARBA00022737"/>
    </source>
</evidence>
<gene>
    <name evidence="14" type="ORF">Q5P01_005012</name>
</gene>
<dbReference type="GO" id="GO:0043488">
    <property type="term" value="P:regulation of mRNA stability"/>
    <property type="evidence" value="ECO:0007669"/>
    <property type="project" value="UniProtKB-UniRule"/>
</dbReference>
<evidence type="ECO:0000256" key="2">
    <source>
        <dbReference type="ARBA" id="ARBA00008423"/>
    </source>
</evidence>
<comment type="similarity">
    <text evidence="2 11">Belongs to the ZC3H14 family.</text>
</comment>
<feature type="domain" description="C3H1-type" evidence="13">
    <location>
        <begin position="560"/>
        <end position="593"/>
    </location>
</feature>
<dbReference type="PANTHER" id="PTHR14738:SF29">
    <property type="entry name" value="ZINC FINGER CCCH DOMAIN-CONTAINING PROTEIN 14"/>
    <property type="match status" value="1"/>
</dbReference>
<name>A0AA88NCY0_CHASR</name>
<dbReference type="SMART" id="SM00356">
    <property type="entry name" value="ZnF_C3H1"/>
    <property type="match status" value="3"/>
</dbReference>
<evidence type="ECO:0000259" key="13">
    <source>
        <dbReference type="PROSITE" id="PS50103"/>
    </source>
</evidence>
<accession>A0AA88NCY0</accession>
<dbReference type="Pfam" id="PF14608">
    <property type="entry name" value="zf-CCCH_2"/>
    <property type="match status" value="5"/>
</dbReference>
<dbReference type="Proteomes" id="UP001187415">
    <property type="component" value="Unassembled WGS sequence"/>
</dbReference>
<dbReference type="PROSITE" id="PS50103">
    <property type="entry name" value="ZF_C3H1"/>
    <property type="match status" value="1"/>
</dbReference>
<keyword evidence="15" id="KW-1185">Reference proteome</keyword>
<sequence length="685" mass="75323">MEIGTEISKKIRAAIKGKLQELGAYIDEELPDYIMVMVANKKTSQQMADDLSLFLGNNTIKFTAWLHGVLEKLRSVAVEPASLKHQNPSDSGTGAGKNRSVSEDSRTEESKVLTVSSSGSDRAEARVSSSAYDSRRGVLEKSSSRLTSTVKPLIELLPSEAVIDIKPDVDDDLIAEDPIEIGTSHGRTRSTASRPTVEIYRPSQSKFSSLSSADMGRSVAGSSHARQQDSRSIRASRTGSSKQDELSRKRKAPVASSVVRVNRATDEDSDDGEEEDSSYGGRGLSSRVSLPSKPERKPTLPPAKQANRNLILKAISEAQDSITKTTAYPTIPQRQTVPVAPRTRLASSEEMTAAIQLVQEHLHSLAPQVQAYTSPEHPPARTHVPTRSLASRLQLDLTESSDGREQNDYGVEVAAGSEAKAFDTRSFIMSRPQLEEAQARAQQRLSLKEDVQHALPRTVQASLEKADYANPKFIVTLDGVPSPLGILADCDTELDDVRPPTKITAATFNKEPKVSVLQRLQGLVTSSEEDMMDVEMVDEGPVSLKKQKVMERCKFWPVCKSGDVCLYHHPTTQCKTFPNCKYGDKCLFVHPNCKYDARCTKPDCPFTHVSRRGAAAPPPKPAVPLVQTTSVCRFFPECTKMDCPFYHPKPCRFAAQCKRTGCTFYHPTTSVPPRHALKWTKMQSS</sequence>
<keyword evidence="9 11" id="KW-0539">Nucleus</keyword>
<comment type="caution">
    <text evidence="14">The sequence shown here is derived from an EMBL/GenBank/DDBJ whole genome shotgun (WGS) entry which is preliminary data.</text>
</comment>
<evidence type="ECO:0000313" key="14">
    <source>
        <dbReference type="EMBL" id="KAK2856277.1"/>
    </source>
</evidence>
<keyword evidence="4 10" id="KW-0479">Metal-binding</keyword>
<keyword evidence="8 11" id="KW-0694">RNA-binding</keyword>
<evidence type="ECO:0000256" key="12">
    <source>
        <dbReference type="SAM" id="MobiDB-lite"/>
    </source>
</evidence>
<feature type="compositionally biased region" description="Acidic residues" evidence="12">
    <location>
        <begin position="267"/>
        <end position="277"/>
    </location>
</feature>
<evidence type="ECO:0000256" key="8">
    <source>
        <dbReference type="ARBA" id="ARBA00022884"/>
    </source>
</evidence>
<feature type="compositionally biased region" description="Basic and acidic residues" evidence="12">
    <location>
        <begin position="133"/>
        <end position="143"/>
    </location>
</feature>
<dbReference type="GO" id="GO:0008143">
    <property type="term" value="F:poly(A) binding"/>
    <property type="evidence" value="ECO:0007669"/>
    <property type="project" value="UniProtKB-UniRule"/>
</dbReference>
<evidence type="ECO:0000313" key="15">
    <source>
        <dbReference type="Proteomes" id="UP001187415"/>
    </source>
</evidence>
<keyword evidence="5 11" id="KW-0677">Repeat</keyword>
<feature type="zinc finger region" description="C3H1-type" evidence="10">
    <location>
        <begin position="560"/>
        <end position="593"/>
    </location>
</feature>
<organism evidence="14 15">
    <name type="scientific">Channa striata</name>
    <name type="common">Snakehead murrel</name>
    <name type="synonym">Ophicephalus striatus</name>
    <dbReference type="NCBI Taxonomy" id="64152"/>
    <lineage>
        <taxon>Eukaryota</taxon>
        <taxon>Metazoa</taxon>
        <taxon>Chordata</taxon>
        <taxon>Craniata</taxon>
        <taxon>Vertebrata</taxon>
        <taxon>Euteleostomi</taxon>
        <taxon>Actinopterygii</taxon>
        <taxon>Neopterygii</taxon>
        <taxon>Teleostei</taxon>
        <taxon>Neoteleostei</taxon>
        <taxon>Acanthomorphata</taxon>
        <taxon>Anabantaria</taxon>
        <taxon>Anabantiformes</taxon>
        <taxon>Channoidei</taxon>
        <taxon>Channidae</taxon>
        <taxon>Channa</taxon>
    </lineage>
</organism>
<dbReference type="GO" id="GO:0005737">
    <property type="term" value="C:cytoplasm"/>
    <property type="evidence" value="ECO:0007669"/>
    <property type="project" value="TreeGrafter"/>
</dbReference>
<dbReference type="FunFam" id="4.10.1000.40:FF:000006">
    <property type="entry name" value="Zinc finger CCCH domain-containing protein 14"/>
    <property type="match status" value="1"/>
</dbReference>
<evidence type="ECO:0000256" key="4">
    <source>
        <dbReference type="ARBA" id="ARBA00022723"/>
    </source>
</evidence>
<dbReference type="FunFam" id="1.20.1390.10:FF:000006">
    <property type="entry name" value="zinc finger CCCH domain-containing protein 14"/>
    <property type="match status" value="1"/>
</dbReference>
<feature type="compositionally biased region" description="Basic and acidic residues" evidence="12">
    <location>
        <begin position="100"/>
        <end position="111"/>
    </location>
</feature>
<feature type="region of interest" description="Disordered" evidence="12">
    <location>
        <begin position="81"/>
        <end position="144"/>
    </location>
</feature>
<keyword evidence="6 10" id="KW-0863">Zinc-finger</keyword>
<dbReference type="PANTHER" id="PTHR14738">
    <property type="entry name" value="ZINC FINGER CCCH DOMAIN-CONTAINING PROTEIN 14"/>
    <property type="match status" value="1"/>
</dbReference>
<evidence type="ECO:0000256" key="3">
    <source>
        <dbReference type="ARBA" id="ARBA00015071"/>
    </source>
</evidence>
<evidence type="ECO:0000256" key="7">
    <source>
        <dbReference type="ARBA" id="ARBA00022833"/>
    </source>
</evidence>
<feature type="region of interest" description="Disordered" evidence="12">
    <location>
        <begin position="177"/>
        <end position="307"/>
    </location>
</feature>
<evidence type="ECO:0000256" key="11">
    <source>
        <dbReference type="RuleBase" id="RU369058"/>
    </source>
</evidence>
<dbReference type="AlphaFoldDB" id="A0AA88NCY0"/>
<evidence type="ECO:0000256" key="9">
    <source>
        <dbReference type="ARBA" id="ARBA00023242"/>
    </source>
</evidence>
<reference evidence="14" key="1">
    <citation type="submission" date="2023-07" db="EMBL/GenBank/DDBJ databases">
        <title>Chromosome-level Genome Assembly of Striped Snakehead (Channa striata).</title>
        <authorList>
            <person name="Liu H."/>
        </authorList>
    </citation>
    <scope>NUCLEOTIDE SEQUENCE</scope>
    <source>
        <strain evidence="14">Gz</strain>
        <tissue evidence="14">Muscle</tissue>
    </source>
</reference>
<comment type="subcellular location">
    <subcellularLocation>
        <location evidence="1 11">Nucleus speckle</location>
    </subcellularLocation>
</comment>
<keyword evidence="7 10" id="KW-0862">Zinc</keyword>
<dbReference type="GO" id="GO:0016607">
    <property type="term" value="C:nuclear speck"/>
    <property type="evidence" value="ECO:0007669"/>
    <property type="project" value="UniProtKB-SubCell"/>
</dbReference>
<dbReference type="FunFam" id="4.10.1000.30:FF:000001">
    <property type="entry name" value="Zinc finger CCCH domain-containing protein 14"/>
    <property type="match status" value="1"/>
</dbReference>
<dbReference type="InterPro" id="IPR000571">
    <property type="entry name" value="Znf_CCCH"/>
</dbReference>